<protein>
    <recommendedName>
        <fullName evidence="2">Fungal-type protein kinase domain-containing protein</fullName>
    </recommendedName>
</protein>
<gene>
    <name evidence="3" type="ORF">M408DRAFT_331960</name>
</gene>
<feature type="compositionally biased region" description="Polar residues" evidence="1">
    <location>
        <begin position="395"/>
        <end position="411"/>
    </location>
</feature>
<dbReference type="InterPro" id="IPR040976">
    <property type="entry name" value="Pkinase_fungal"/>
</dbReference>
<accession>A0A0C3AVL1</accession>
<dbReference type="EMBL" id="KN824328">
    <property type="protein sequence ID" value="KIM24039.1"/>
    <property type="molecule type" value="Genomic_DNA"/>
</dbReference>
<feature type="region of interest" description="Disordered" evidence="1">
    <location>
        <begin position="380"/>
        <end position="415"/>
    </location>
</feature>
<reference evidence="4" key="2">
    <citation type="submission" date="2015-01" db="EMBL/GenBank/DDBJ databases">
        <title>Evolutionary Origins and Diversification of the Mycorrhizal Mutualists.</title>
        <authorList>
            <consortium name="DOE Joint Genome Institute"/>
            <consortium name="Mycorrhizal Genomics Consortium"/>
            <person name="Kohler A."/>
            <person name="Kuo A."/>
            <person name="Nagy L.G."/>
            <person name="Floudas D."/>
            <person name="Copeland A."/>
            <person name="Barry K.W."/>
            <person name="Cichocki N."/>
            <person name="Veneault-Fourrey C."/>
            <person name="LaButti K."/>
            <person name="Lindquist E.A."/>
            <person name="Lipzen A."/>
            <person name="Lundell T."/>
            <person name="Morin E."/>
            <person name="Murat C."/>
            <person name="Riley R."/>
            <person name="Ohm R."/>
            <person name="Sun H."/>
            <person name="Tunlid A."/>
            <person name="Henrissat B."/>
            <person name="Grigoriev I.V."/>
            <person name="Hibbett D.S."/>
            <person name="Martin F."/>
        </authorList>
    </citation>
    <scope>NUCLEOTIDE SEQUENCE [LARGE SCALE GENOMIC DNA]</scope>
    <source>
        <strain evidence="4">MAFF 305830</strain>
    </source>
</reference>
<feature type="compositionally biased region" description="Basic and acidic residues" evidence="1">
    <location>
        <begin position="77"/>
        <end position="89"/>
    </location>
</feature>
<dbReference type="AlphaFoldDB" id="A0A0C3AVL1"/>
<evidence type="ECO:0000313" key="3">
    <source>
        <dbReference type="EMBL" id="KIM24039.1"/>
    </source>
</evidence>
<name>A0A0C3AVL1_SERVB</name>
<evidence type="ECO:0000259" key="2">
    <source>
        <dbReference type="Pfam" id="PF17667"/>
    </source>
</evidence>
<feature type="region of interest" description="Disordered" evidence="1">
    <location>
        <begin position="1"/>
        <end position="89"/>
    </location>
</feature>
<sequence length="777" mass="87760">MNSDMCYCSEPHSGHMTTNIDLSSKMSRVSLDDGANDTDEDDEAQVSSNQSQLITHSQSNNSQRTSSSPRKISSTHLRPENDPQEKRKERVAHEINSLKEEICVHCFCSSFLPGVVGLDLSPIGLPLLRSSSFSLTYLNPDKSTRQSWPRSSRERDYYPPLESILNEVIDSYNTAYPEKKREVAFIVYDKAMAPGDHKSLKPDLLLGETEFGIPPFLPWKYPILPLEVKNDFTDALNQVGTYVREMLEARPGRQVCWAFFFDHKKSGFRVILFTADRVHYTPPIQITTASGYRDMVKIVVSLLERPDLLTLGEDLSRDSKHKLLPDDDHTTLEIKDVLFTKKSVTGRRTRILSVIIKDKHSSFFASISDRESTQKYDPLAPLTAGVEPDEPMPGQNRNVPISSSSPAQPSTRKLRSQIGGFTSSNQQAIPGPLFGIISSESSRASVILKDDYSYQRLERNQRETMTSFFGANMQINDHLVVKESWPLKDRCDIEWEAFTSCANQFGLPFVVYKVVGCHPMPVSCTTEKRIPVQIAMKEKGEKLLKASSPRALLIAVIHSVIGHWNLFRAGWLHRDVSVGNILILEEPASKTAPAGIHADFEHQTQCSGILIDGDAMINVGIERRPGGFRSCTLPFLSLRLMDTWDREENTFDQYFDDVESFVWVVLWALLHIAKEKGNATKQDQDWIDQLATNDLKPLLNLKGRLCYKFLRPAAIVKTSISRPFLELLSKWLGMFGSGSTPGMEERTLLSDDISTKFYRDFLQVALDTVDQLPDNWK</sequence>
<reference evidence="3 4" key="1">
    <citation type="submission" date="2014-04" db="EMBL/GenBank/DDBJ databases">
        <authorList>
            <consortium name="DOE Joint Genome Institute"/>
            <person name="Kuo A."/>
            <person name="Zuccaro A."/>
            <person name="Kohler A."/>
            <person name="Nagy L.G."/>
            <person name="Floudas D."/>
            <person name="Copeland A."/>
            <person name="Barry K.W."/>
            <person name="Cichocki N."/>
            <person name="Veneault-Fourrey C."/>
            <person name="LaButti K."/>
            <person name="Lindquist E.A."/>
            <person name="Lipzen A."/>
            <person name="Lundell T."/>
            <person name="Morin E."/>
            <person name="Murat C."/>
            <person name="Sun H."/>
            <person name="Tunlid A."/>
            <person name="Henrissat B."/>
            <person name="Grigoriev I.V."/>
            <person name="Hibbett D.S."/>
            <person name="Martin F."/>
            <person name="Nordberg H.P."/>
            <person name="Cantor M.N."/>
            <person name="Hua S.X."/>
        </authorList>
    </citation>
    <scope>NUCLEOTIDE SEQUENCE [LARGE SCALE GENOMIC DNA]</scope>
    <source>
        <strain evidence="3 4">MAFF 305830</strain>
    </source>
</reference>
<proteinExistence type="predicted"/>
<dbReference type="PANTHER" id="PTHR38248">
    <property type="entry name" value="FUNK1 6"/>
    <property type="match status" value="1"/>
</dbReference>
<keyword evidence="4" id="KW-1185">Reference proteome</keyword>
<feature type="compositionally biased region" description="Polar residues" evidence="1">
    <location>
        <begin position="45"/>
        <end position="56"/>
    </location>
</feature>
<dbReference type="OrthoDB" id="5584477at2759"/>
<feature type="domain" description="Fungal-type protein kinase" evidence="2">
    <location>
        <begin position="485"/>
        <end position="668"/>
    </location>
</feature>
<dbReference type="PANTHER" id="PTHR38248:SF2">
    <property type="entry name" value="FUNK1 11"/>
    <property type="match status" value="1"/>
</dbReference>
<evidence type="ECO:0000256" key="1">
    <source>
        <dbReference type="SAM" id="MobiDB-lite"/>
    </source>
</evidence>
<organism evidence="3 4">
    <name type="scientific">Serendipita vermifera MAFF 305830</name>
    <dbReference type="NCBI Taxonomy" id="933852"/>
    <lineage>
        <taxon>Eukaryota</taxon>
        <taxon>Fungi</taxon>
        <taxon>Dikarya</taxon>
        <taxon>Basidiomycota</taxon>
        <taxon>Agaricomycotina</taxon>
        <taxon>Agaricomycetes</taxon>
        <taxon>Sebacinales</taxon>
        <taxon>Serendipitaceae</taxon>
        <taxon>Serendipita</taxon>
    </lineage>
</organism>
<feature type="compositionally biased region" description="Polar residues" evidence="1">
    <location>
        <begin position="15"/>
        <end position="27"/>
    </location>
</feature>
<dbReference type="HOGENOM" id="CLU_353049_0_0_1"/>
<dbReference type="Proteomes" id="UP000054097">
    <property type="component" value="Unassembled WGS sequence"/>
</dbReference>
<evidence type="ECO:0000313" key="4">
    <source>
        <dbReference type="Proteomes" id="UP000054097"/>
    </source>
</evidence>
<dbReference type="Pfam" id="PF17667">
    <property type="entry name" value="Pkinase_fungal"/>
    <property type="match status" value="1"/>
</dbReference>
<feature type="compositionally biased region" description="Low complexity" evidence="1">
    <location>
        <begin position="57"/>
        <end position="68"/>
    </location>
</feature>
<feature type="compositionally biased region" description="Acidic residues" evidence="1">
    <location>
        <begin position="34"/>
        <end position="44"/>
    </location>
</feature>